<name>A0A6J6BQ61_9ZZZZ</name>
<protein>
    <submittedName>
        <fullName evidence="1">Unannotated protein</fullName>
    </submittedName>
</protein>
<reference evidence="1" key="1">
    <citation type="submission" date="2020-05" db="EMBL/GenBank/DDBJ databases">
        <authorList>
            <person name="Chiriac C."/>
            <person name="Salcher M."/>
            <person name="Ghai R."/>
            <person name="Kavagutti S V."/>
        </authorList>
    </citation>
    <scope>NUCLEOTIDE SEQUENCE</scope>
</reference>
<gene>
    <name evidence="1" type="ORF">UFOPK1358_01013</name>
</gene>
<sequence length="196" mass="21596">MHLYLIIQECTQPAKAHCSASIAQHLCSQFRVGGVNADVQRREPLGHNALKVCLCESSEGGEVSVEERQPVVVVFQVEASTHARRKLVDKAELAVVIAGSDLVEYGGINLYAERCTRRLDDIKREFEAIPQQVKRDLGLIGQHSIFNNVAHWAAINSKHLIAGKNPKQVCGGSRSHRHNCGHCGCRSYRGSSRFGT</sequence>
<evidence type="ECO:0000313" key="1">
    <source>
        <dbReference type="EMBL" id="CAB4540865.1"/>
    </source>
</evidence>
<accession>A0A6J6BQ61</accession>
<proteinExistence type="predicted"/>
<dbReference type="AlphaFoldDB" id="A0A6J6BQ61"/>
<dbReference type="EMBL" id="CAEZSF010000090">
    <property type="protein sequence ID" value="CAB4540865.1"/>
    <property type="molecule type" value="Genomic_DNA"/>
</dbReference>
<organism evidence="1">
    <name type="scientific">freshwater metagenome</name>
    <dbReference type="NCBI Taxonomy" id="449393"/>
    <lineage>
        <taxon>unclassified sequences</taxon>
        <taxon>metagenomes</taxon>
        <taxon>ecological metagenomes</taxon>
    </lineage>
</organism>